<dbReference type="AlphaFoldDB" id="A0A158JS95"/>
<protein>
    <recommendedName>
        <fullName evidence="2">diguanylate cyclase</fullName>
        <ecNumber evidence="2">2.7.7.65</ecNumber>
    </recommendedName>
</protein>
<accession>A0A158JS95</accession>
<evidence type="ECO:0000313" key="11">
    <source>
        <dbReference type="EMBL" id="SAL71419.1"/>
    </source>
</evidence>
<dbReference type="Gene3D" id="3.30.70.270">
    <property type="match status" value="1"/>
</dbReference>
<organism evidence="10 12">
    <name type="scientific">Caballeronia telluris</name>
    <dbReference type="NCBI Taxonomy" id="326475"/>
    <lineage>
        <taxon>Bacteria</taxon>
        <taxon>Pseudomonadati</taxon>
        <taxon>Pseudomonadota</taxon>
        <taxon>Betaproteobacteria</taxon>
        <taxon>Burkholderiales</taxon>
        <taxon>Burkholderiaceae</taxon>
        <taxon>Caballeronia</taxon>
    </lineage>
</organism>
<evidence type="ECO:0000259" key="9">
    <source>
        <dbReference type="PROSITE" id="PS50887"/>
    </source>
</evidence>
<evidence type="ECO:0000256" key="2">
    <source>
        <dbReference type="ARBA" id="ARBA00012528"/>
    </source>
</evidence>
<evidence type="ECO:0000256" key="3">
    <source>
        <dbReference type="ARBA" id="ARBA00022475"/>
    </source>
</evidence>
<evidence type="ECO:0000256" key="1">
    <source>
        <dbReference type="ARBA" id="ARBA00004651"/>
    </source>
</evidence>
<evidence type="ECO:0000313" key="10">
    <source>
        <dbReference type="EMBL" id="SAL71383.1"/>
    </source>
</evidence>
<evidence type="ECO:0000313" key="12">
    <source>
        <dbReference type="Proteomes" id="UP000054717"/>
    </source>
</evidence>
<dbReference type="InterPro" id="IPR033479">
    <property type="entry name" value="dCache_1"/>
</dbReference>
<gene>
    <name evidence="10" type="ORF">AWB66_04525</name>
    <name evidence="11" type="ORF">AWB66_04532</name>
</gene>
<comment type="catalytic activity">
    <reaction evidence="7">
        <text>2 GTP = 3',3'-c-di-GMP + 2 diphosphate</text>
        <dbReference type="Rhea" id="RHEA:24898"/>
        <dbReference type="ChEBI" id="CHEBI:33019"/>
        <dbReference type="ChEBI" id="CHEBI:37565"/>
        <dbReference type="ChEBI" id="CHEBI:58805"/>
        <dbReference type="EC" id="2.7.7.65"/>
    </reaction>
</comment>
<dbReference type="InterPro" id="IPR043128">
    <property type="entry name" value="Rev_trsase/Diguanyl_cyclase"/>
</dbReference>
<dbReference type="NCBIfam" id="TIGR00254">
    <property type="entry name" value="GGDEF"/>
    <property type="match status" value="1"/>
</dbReference>
<dbReference type="PROSITE" id="PS50887">
    <property type="entry name" value="GGDEF"/>
    <property type="match status" value="1"/>
</dbReference>
<dbReference type="Gene3D" id="3.30.450.20">
    <property type="entry name" value="PAS domain"/>
    <property type="match status" value="2"/>
</dbReference>
<feature type="transmembrane region" description="Helical" evidence="8">
    <location>
        <begin position="292"/>
        <end position="315"/>
    </location>
</feature>
<dbReference type="Pfam" id="PF00990">
    <property type="entry name" value="GGDEF"/>
    <property type="match status" value="1"/>
</dbReference>
<dbReference type="PANTHER" id="PTHR45138:SF9">
    <property type="entry name" value="DIGUANYLATE CYCLASE DGCM-RELATED"/>
    <property type="match status" value="1"/>
</dbReference>
<keyword evidence="4 8" id="KW-0812">Transmembrane</keyword>
<comment type="subcellular location">
    <subcellularLocation>
        <location evidence="1">Cell membrane</location>
        <topology evidence="1">Multi-pass membrane protein</topology>
    </subcellularLocation>
</comment>
<name>A0A158JS95_9BURK</name>
<dbReference type="GO" id="GO:0043709">
    <property type="term" value="P:cell adhesion involved in single-species biofilm formation"/>
    <property type="evidence" value="ECO:0007669"/>
    <property type="project" value="TreeGrafter"/>
</dbReference>
<evidence type="ECO:0000256" key="8">
    <source>
        <dbReference type="SAM" id="Phobius"/>
    </source>
</evidence>
<dbReference type="CDD" id="cd12915">
    <property type="entry name" value="PDC2_DGC_like"/>
    <property type="match status" value="1"/>
</dbReference>
<evidence type="ECO:0000256" key="4">
    <source>
        <dbReference type="ARBA" id="ARBA00022692"/>
    </source>
</evidence>
<dbReference type="InterPro" id="IPR000160">
    <property type="entry name" value="GGDEF_dom"/>
</dbReference>
<dbReference type="RefSeq" id="WP_087632401.1">
    <property type="nucleotide sequence ID" value="NZ_FCNZ02000019.1"/>
</dbReference>
<dbReference type="EC" id="2.7.7.65" evidence="2"/>
<dbReference type="InterPro" id="IPR029787">
    <property type="entry name" value="Nucleotide_cyclase"/>
</dbReference>
<feature type="domain" description="GGDEF" evidence="9">
    <location>
        <begin position="361"/>
        <end position="510"/>
    </location>
</feature>
<dbReference type="CDD" id="cd01949">
    <property type="entry name" value="GGDEF"/>
    <property type="match status" value="1"/>
</dbReference>
<keyword evidence="6 8" id="KW-0472">Membrane</keyword>
<dbReference type="Pfam" id="PF02743">
    <property type="entry name" value="dCache_1"/>
    <property type="match status" value="1"/>
</dbReference>
<dbReference type="EMBL" id="FCNZ02000019">
    <property type="protein sequence ID" value="SAL71419.1"/>
    <property type="molecule type" value="Genomic_DNA"/>
</dbReference>
<dbReference type="CDD" id="cd12914">
    <property type="entry name" value="PDC1_DGC_like"/>
    <property type="match status" value="1"/>
</dbReference>
<dbReference type="SMART" id="SM00267">
    <property type="entry name" value="GGDEF"/>
    <property type="match status" value="1"/>
</dbReference>
<dbReference type="STRING" id="326475.AWB66_04525"/>
<evidence type="ECO:0000256" key="6">
    <source>
        <dbReference type="ARBA" id="ARBA00023136"/>
    </source>
</evidence>
<dbReference type="PANTHER" id="PTHR45138">
    <property type="entry name" value="REGULATORY COMPONENTS OF SENSORY TRANSDUCTION SYSTEM"/>
    <property type="match status" value="1"/>
</dbReference>
<evidence type="ECO:0000256" key="7">
    <source>
        <dbReference type="ARBA" id="ARBA00034247"/>
    </source>
</evidence>
<dbReference type="Proteomes" id="UP000054717">
    <property type="component" value="Unassembled WGS sequence"/>
</dbReference>
<dbReference type="FunFam" id="3.30.70.270:FF:000001">
    <property type="entry name" value="Diguanylate cyclase domain protein"/>
    <property type="match status" value="1"/>
</dbReference>
<dbReference type="GO" id="GO:1902201">
    <property type="term" value="P:negative regulation of bacterial-type flagellum-dependent cell motility"/>
    <property type="evidence" value="ECO:0007669"/>
    <property type="project" value="TreeGrafter"/>
</dbReference>
<feature type="transmembrane region" description="Helical" evidence="8">
    <location>
        <begin position="17"/>
        <end position="38"/>
    </location>
</feature>
<keyword evidence="12" id="KW-1185">Reference proteome</keyword>
<proteinExistence type="predicted"/>
<keyword evidence="3" id="KW-1003">Cell membrane</keyword>
<dbReference type="EMBL" id="FCNZ02000019">
    <property type="protein sequence ID" value="SAL71383.1"/>
    <property type="molecule type" value="Genomic_DNA"/>
</dbReference>
<dbReference type="SUPFAM" id="SSF55073">
    <property type="entry name" value="Nucleotide cyclase"/>
    <property type="match status" value="1"/>
</dbReference>
<dbReference type="InterPro" id="IPR050469">
    <property type="entry name" value="Diguanylate_Cyclase"/>
</dbReference>
<sequence>MPKPFERVTHLFVSPRWVLAGGALLLIAMFSICGAILWDARQDAFDRAQDAARNTMLVIERDIARNIQLYDLSLQAVVDGVHDPRLASLPPDIRRGYLFDRAADAEYLGAVFVLDARGDIVMDSRVSEPEPANFADRDYFQAHVATRNAGLYVSHPYRSRMRQLDPSIALSRRIDNPDGSFSGIVVIAVQLEYFHHLMAGLALGPHGTMALIREDGTLLMRSPYSEQVIGRDLRGTGPFTKMSQAAEGQFPDVASIDGVKRIYSYRHLPGLPLIVEIATAETDIYANWRTRAWHIGIVMGAFGLAFAVLNLMFAYSLRQRARAESALMMLARLDSLTGLSNRRTLDELLEREWRRANRSGQPLSILFVDIDRFKNYNDTYGHQAGDDVLAVVAKCIAGRLSRAGDVAARYGGEEFVVVLPHTGREGALQQAETMRHAVAALGIAHAGSELHKVTVSIGVATWQADGHAEHAREHAPAQPGRTLAAVLRAADEALYRAKQTGRNRVFGVQVA</sequence>
<dbReference type="GO" id="GO:0005886">
    <property type="term" value="C:plasma membrane"/>
    <property type="evidence" value="ECO:0007669"/>
    <property type="project" value="UniProtKB-SubCell"/>
</dbReference>
<evidence type="ECO:0000256" key="5">
    <source>
        <dbReference type="ARBA" id="ARBA00022989"/>
    </source>
</evidence>
<keyword evidence="5 8" id="KW-1133">Transmembrane helix</keyword>
<reference evidence="10 12" key="1">
    <citation type="submission" date="2016-01" db="EMBL/GenBank/DDBJ databases">
        <authorList>
            <person name="Oliw E.H."/>
        </authorList>
    </citation>
    <scope>NUCLEOTIDE SEQUENCE [LARGE SCALE GENOMIC DNA]</scope>
    <source>
        <strain evidence="10">LMG 22936</strain>
    </source>
</reference>
<dbReference type="GO" id="GO:0052621">
    <property type="term" value="F:diguanylate cyclase activity"/>
    <property type="evidence" value="ECO:0007669"/>
    <property type="project" value="UniProtKB-EC"/>
</dbReference>